<name>A0ABU6WL17_9FABA</name>
<organism evidence="1 2">
    <name type="scientific">Stylosanthes scabra</name>
    <dbReference type="NCBI Taxonomy" id="79078"/>
    <lineage>
        <taxon>Eukaryota</taxon>
        <taxon>Viridiplantae</taxon>
        <taxon>Streptophyta</taxon>
        <taxon>Embryophyta</taxon>
        <taxon>Tracheophyta</taxon>
        <taxon>Spermatophyta</taxon>
        <taxon>Magnoliopsida</taxon>
        <taxon>eudicotyledons</taxon>
        <taxon>Gunneridae</taxon>
        <taxon>Pentapetalae</taxon>
        <taxon>rosids</taxon>
        <taxon>fabids</taxon>
        <taxon>Fabales</taxon>
        <taxon>Fabaceae</taxon>
        <taxon>Papilionoideae</taxon>
        <taxon>50 kb inversion clade</taxon>
        <taxon>dalbergioids sensu lato</taxon>
        <taxon>Dalbergieae</taxon>
        <taxon>Pterocarpus clade</taxon>
        <taxon>Stylosanthes</taxon>
    </lineage>
</organism>
<gene>
    <name evidence="1" type="ORF">PIB30_056196</name>
</gene>
<evidence type="ECO:0000313" key="1">
    <source>
        <dbReference type="EMBL" id="MED6185353.1"/>
    </source>
</evidence>
<keyword evidence="2" id="KW-1185">Reference proteome</keyword>
<protein>
    <submittedName>
        <fullName evidence="1">Uncharacterized protein</fullName>
    </submittedName>
</protein>
<comment type="caution">
    <text evidence="1">The sequence shown here is derived from an EMBL/GenBank/DDBJ whole genome shotgun (WGS) entry which is preliminary data.</text>
</comment>
<dbReference type="Proteomes" id="UP001341840">
    <property type="component" value="Unassembled WGS sequence"/>
</dbReference>
<evidence type="ECO:0000313" key="2">
    <source>
        <dbReference type="Proteomes" id="UP001341840"/>
    </source>
</evidence>
<sequence length="107" mass="12233">MVESQIWKNKPFCDGSTGSAWLARYGTSAIKPVSFLGNGILTVFDCQRVRLGFTPQRTWATERTHKGSMGRFGRDHDIRQLRNHTWDSFRVLVRCGKTTTHELMACN</sequence>
<dbReference type="EMBL" id="JASCZI010181689">
    <property type="protein sequence ID" value="MED6185353.1"/>
    <property type="molecule type" value="Genomic_DNA"/>
</dbReference>
<accession>A0ABU6WL17</accession>
<reference evidence="1 2" key="1">
    <citation type="journal article" date="2023" name="Plants (Basel)">
        <title>Bridging the Gap: Combining Genomics and Transcriptomics Approaches to Understand Stylosanthes scabra, an Orphan Legume from the Brazilian Caatinga.</title>
        <authorList>
            <person name="Ferreira-Neto J.R.C."/>
            <person name="da Silva M.D."/>
            <person name="Binneck E."/>
            <person name="de Melo N.F."/>
            <person name="da Silva R.H."/>
            <person name="de Melo A.L.T.M."/>
            <person name="Pandolfi V."/>
            <person name="Bustamante F.O."/>
            <person name="Brasileiro-Vidal A.C."/>
            <person name="Benko-Iseppon A.M."/>
        </authorList>
    </citation>
    <scope>NUCLEOTIDE SEQUENCE [LARGE SCALE GENOMIC DNA]</scope>
    <source>
        <tissue evidence="1">Leaves</tissue>
    </source>
</reference>
<proteinExistence type="predicted"/>